<proteinExistence type="inferred from homology"/>
<dbReference type="SMART" id="SM00937">
    <property type="entry name" value="PCRF"/>
    <property type="match status" value="1"/>
</dbReference>
<gene>
    <name evidence="5" type="ORF">F0562_020027</name>
</gene>
<name>A0A5J5BQ10_9ASTE</name>
<dbReference type="PROSITE" id="PS00745">
    <property type="entry name" value="RF_PROK_I"/>
    <property type="match status" value="1"/>
</dbReference>
<evidence type="ECO:0000259" key="4">
    <source>
        <dbReference type="PROSITE" id="PS00745"/>
    </source>
</evidence>
<dbReference type="InterPro" id="IPR004374">
    <property type="entry name" value="PrfB"/>
</dbReference>
<keyword evidence="2" id="KW-0648">Protein biosynthesis</keyword>
<dbReference type="InterPro" id="IPR005139">
    <property type="entry name" value="PCRF"/>
</dbReference>
<dbReference type="HAMAP" id="MF_00094">
    <property type="entry name" value="Rel_fac_2"/>
    <property type="match status" value="1"/>
</dbReference>
<dbReference type="Pfam" id="PF03462">
    <property type="entry name" value="PCRF"/>
    <property type="match status" value="1"/>
</dbReference>
<keyword evidence="6" id="KW-1185">Reference proteome</keyword>
<dbReference type="Gene3D" id="1.20.58.410">
    <property type="entry name" value="Release factor"/>
    <property type="match status" value="1"/>
</dbReference>
<evidence type="ECO:0000256" key="1">
    <source>
        <dbReference type="ARBA" id="ARBA00010835"/>
    </source>
</evidence>
<accession>A0A5J5BQ10</accession>
<evidence type="ECO:0000313" key="6">
    <source>
        <dbReference type="Proteomes" id="UP000325577"/>
    </source>
</evidence>
<dbReference type="Gene3D" id="3.30.70.1660">
    <property type="match status" value="1"/>
</dbReference>
<feature type="coiled-coil region" evidence="3">
    <location>
        <begin position="248"/>
        <end position="284"/>
    </location>
</feature>
<dbReference type="PANTHER" id="PTHR43116">
    <property type="entry name" value="PEPTIDE CHAIN RELEASE FACTOR 2"/>
    <property type="match status" value="1"/>
</dbReference>
<protein>
    <recommendedName>
        <fullName evidence="4">Prokaryotic-type class I peptide chain release factors domain-containing protein</fullName>
    </recommendedName>
</protein>
<dbReference type="EMBL" id="CM018033">
    <property type="protein sequence ID" value="KAA8545243.1"/>
    <property type="molecule type" value="Genomic_DNA"/>
</dbReference>
<dbReference type="FunFam" id="3.30.160.20:FF:000004">
    <property type="entry name" value="Peptide chain release factor 1"/>
    <property type="match status" value="1"/>
</dbReference>
<dbReference type="Gene3D" id="3.30.160.20">
    <property type="match status" value="1"/>
</dbReference>
<dbReference type="Pfam" id="PF00472">
    <property type="entry name" value="RF-1"/>
    <property type="match status" value="1"/>
</dbReference>
<dbReference type="InterPro" id="IPR045853">
    <property type="entry name" value="Pep_chain_release_fac_I_sf"/>
</dbReference>
<keyword evidence="3" id="KW-0175">Coiled coil</keyword>
<dbReference type="NCBIfam" id="TIGR00020">
    <property type="entry name" value="prfB"/>
    <property type="match status" value="1"/>
</dbReference>
<evidence type="ECO:0000256" key="3">
    <source>
        <dbReference type="SAM" id="Coils"/>
    </source>
</evidence>
<dbReference type="InterPro" id="IPR000352">
    <property type="entry name" value="Pep_chain_release_fac_I"/>
</dbReference>
<comment type="similarity">
    <text evidence="1">Belongs to the prokaryotic/mitochondrial release factor family.</text>
</comment>
<reference evidence="5 6" key="1">
    <citation type="submission" date="2019-09" db="EMBL/GenBank/DDBJ databases">
        <title>A chromosome-level genome assembly of the Chinese tupelo Nyssa sinensis.</title>
        <authorList>
            <person name="Yang X."/>
            <person name="Kang M."/>
            <person name="Yang Y."/>
            <person name="Xiong H."/>
            <person name="Wang M."/>
            <person name="Zhang Z."/>
            <person name="Wang Z."/>
            <person name="Wu H."/>
            <person name="Ma T."/>
            <person name="Liu J."/>
            <person name="Xi Z."/>
        </authorList>
    </citation>
    <scope>NUCLEOTIDE SEQUENCE [LARGE SCALE GENOMIC DNA]</scope>
    <source>
        <strain evidence="5">J267</strain>
        <tissue evidence="5">Leaf</tissue>
    </source>
</reference>
<organism evidence="5 6">
    <name type="scientific">Nyssa sinensis</name>
    <dbReference type="NCBI Taxonomy" id="561372"/>
    <lineage>
        <taxon>Eukaryota</taxon>
        <taxon>Viridiplantae</taxon>
        <taxon>Streptophyta</taxon>
        <taxon>Embryophyta</taxon>
        <taxon>Tracheophyta</taxon>
        <taxon>Spermatophyta</taxon>
        <taxon>Magnoliopsida</taxon>
        <taxon>eudicotyledons</taxon>
        <taxon>Gunneridae</taxon>
        <taxon>Pentapetalae</taxon>
        <taxon>asterids</taxon>
        <taxon>Cornales</taxon>
        <taxon>Nyssaceae</taxon>
        <taxon>Nyssa</taxon>
    </lineage>
</organism>
<feature type="domain" description="Prokaryotic-type class I peptide chain release factors" evidence="4">
    <location>
        <begin position="424"/>
        <end position="440"/>
    </location>
</feature>
<sequence length="552" mass="61761">MSSFILERSYNRYSVLSQNPRIRVPLLSFLFHSLSEPPTRAIHSSQSPHFLDSSPKPPVPCSGYGFLVRNPLCPTMKTSTGSQNGLFLLPSLVLLQYRHFCSSNKKELVPGFGFHFLEKNSIGFCTHLLPTVKRISGSHECLAPSRSVRFFGSRAAVEPSTSEGLTVEGIIASQWTILDESESDWKSHATSIAQSIHLIKKRLRWKKLLVRLELLSVQLNKPDLWDDPIHAGKISREHGSLTGKMKEVKAFEQELLEHIDMIKLAREENDIELESESLKALLRMRRNSKEKELEALLAGEQDSCSCFIEVQAGAGGTESMDWAAMVMQMYKMWAQRRGFGVTVVDEMAGEIAGIKRATIKVDGEFAFGYAKAEVGVHRLVRISPFDSNKRRHTSFAAVAVIPILGDGSTRVQINESDLRIERFRAGGAGGQHVNTTESAVRITHIPTGISASCQNERSQHQNKSSAMAVLQSRLDQLEMARQAQMNAQHTQSLTEITWGNQIRSYVLHPYRMVKDLRTNYEVSDPDSVLEGDLDGFIFSFLSASLDKDEDDL</sequence>
<dbReference type="SUPFAM" id="SSF75620">
    <property type="entry name" value="Release factor"/>
    <property type="match status" value="1"/>
</dbReference>
<dbReference type="OrthoDB" id="2019491at2759"/>
<dbReference type="AlphaFoldDB" id="A0A5J5BQ10"/>
<dbReference type="GO" id="GO:0016149">
    <property type="term" value="F:translation release factor activity, codon specific"/>
    <property type="evidence" value="ECO:0007669"/>
    <property type="project" value="InterPro"/>
</dbReference>
<dbReference type="Proteomes" id="UP000325577">
    <property type="component" value="Linkage Group LG10"/>
</dbReference>
<dbReference type="GO" id="GO:0005737">
    <property type="term" value="C:cytoplasm"/>
    <property type="evidence" value="ECO:0007669"/>
    <property type="project" value="InterPro"/>
</dbReference>
<evidence type="ECO:0000256" key="2">
    <source>
        <dbReference type="ARBA" id="ARBA00022917"/>
    </source>
</evidence>
<dbReference type="PANTHER" id="PTHR43116:SF3">
    <property type="entry name" value="CLASS I PEPTIDE CHAIN RELEASE FACTOR"/>
    <property type="match status" value="1"/>
</dbReference>
<evidence type="ECO:0000313" key="5">
    <source>
        <dbReference type="EMBL" id="KAA8545243.1"/>
    </source>
</evidence>